<evidence type="ECO:0000313" key="1">
    <source>
        <dbReference type="EMBL" id="AAM93950.1"/>
    </source>
</evidence>
<sequence length="161" mass="17866">RARKEEANALYNAANYHRAIHLYTVAISSPHVPDHERAIYLANRAAAALKLQRFQDVVRDASQALDLNPGYVKALVRRKEARERLADWQGALEDAKQLALPPAELHRLSTAAQQKEATDRQEAMSALKGLGNSILSNFGMSLDDFAVEKDPNSGSFNVKMK</sequence>
<dbReference type="AlphaFoldDB" id="Q7XZ74"/>
<name>Q7XZ74_GRIJA</name>
<dbReference type="EMBL" id="AY123078">
    <property type="protein sequence ID" value="AAM93950.1"/>
    <property type="molecule type" value="mRNA"/>
</dbReference>
<reference evidence="1" key="1">
    <citation type="submission" date="2002-06" db="EMBL/GenBank/DDBJ databases">
        <authorList>
            <person name="Liu C.L."/>
            <person name="Lee Y.K."/>
            <person name="Lee H.K."/>
        </authorList>
    </citation>
    <scope>NUCLEOTIDE SEQUENCE</scope>
</reference>
<accession>Q7XZ74</accession>
<dbReference type="PANTHER" id="PTHR46014">
    <property type="entry name" value="TETRATRICOPEPTIDE REPEAT PROTEIN 1"/>
    <property type="match status" value="1"/>
</dbReference>
<feature type="non-terminal residue" evidence="1">
    <location>
        <position position="1"/>
    </location>
</feature>
<dbReference type="InterPro" id="IPR011990">
    <property type="entry name" value="TPR-like_helical_dom_sf"/>
</dbReference>
<protein>
    <submittedName>
        <fullName evidence="1">Translocase</fullName>
    </submittedName>
</protein>
<dbReference type="InterPro" id="IPR052769">
    <property type="entry name" value="TPR_domain_protein"/>
</dbReference>
<dbReference type="SUPFAM" id="SSF48452">
    <property type="entry name" value="TPR-like"/>
    <property type="match status" value="1"/>
</dbReference>
<dbReference type="PANTHER" id="PTHR46014:SF1">
    <property type="entry name" value="TETRATRICOPEPTIDE REPEAT PROTEIN 1"/>
    <property type="match status" value="1"/>
</dbReference>
<organism evidence="1">
    <name type="scientific">Griffithsia japonica</name>
    <name type="common">Red alga</name>
    <dbReference type="NCBI Taxonomy" id="83288"/>
    <lineage>
        <taxon>Eukaryota</taxon>
        <taxon>Rhodophyta</taxon>
        <taxon>Florideophyceae</taxon>
        <taxon>Rhodymeniophycidae</taxon>
        <taxon>Ceramiales</taxon>
        <taxon>Ceramiaceae</taxon>
        <taxon>Griffithsia</taxon>
    </lineage>
</organism>
<dbReference type="Gene3D" id="1.25.40.10">
    <property type="entry name" value="Tetratricopeptide repeat domain"/>
    <property type="match status" value="1"/>
</dbReference>
<proteinExistence type="evidence at transcript level"/>